<dbReference type="EMBL" id="SIRE01000011">
    <property type="protein sequence ID" value="TBL77898.1"/>
    <property type="molecule type" value="Genomic_DNA"/>
</dbReference>
<dbReference type="SUPFAM" id="SSF88713">
    <property type="entry name" value="Glycoside hydrolase/deacetylase"/>
    <property type="match status" value="1"/>
</dbReference>
<dbReference type="OrthoDB" id="9812065at2"/>
<reference evidence="2 3" key="1">
    <citation type="submission" date="2019-02" db="EMBL/GenBank/DDBJ databases">
        <title>Paenibacillus sp. nov., isolated from surface-sterilized tissue of Thalictrum simplex L.</title>
        <authorList>
            <person name="Tuo L."/>
        </authorList>
    </citation>
    <scope>NUCLEOTIDE SEQUENCE [LARGE SCALE GENOMIC DNA]</scope>
    <source>
        <strain evidence="2 3">N2SHLJ1</strain>
    </source>
</reference>
<dbReference type="PANTHER" id="PTHR10587">
    <property type="entry name" value="GLYCOSYL TRANSFERASE-RELATED"/>
    <property type="match status" value="1"/>
</dbReference>
<dbReference type="GO" id="GO:0016810">
    <property type="term" value="F:hydrolase activity, acting on carbon-nitrogen (but not peptide) bonds"/>
    <property type="evidence" value="ECO:0007669"/>
    <property type="project" value="InterPro"/>
</dbReference>
<accession>A0A4Q9DTS8</accession>
<evidence type="ECO:0000313" key="2">
    <source>
        <dbReference type="EMBL" id="TBL77898.1"/>
    </source>
</evidence>
<keyword evidence="3" id="KW-1185">Reference proteome</keyword>
<dbReference type="Proteomes" id="UP000293142">
    <property type="component" value="Unassembled WGS sequence"/>
</dbReference>
<dbReference type="PROSITE" id="PS51677">
    <property type="entry name" value="NODB"/>
    <property type="match status" value="1"/>
</dbReference>
<dbReference type="InterPro" id="IPR002509">
    <property type="entry name" value="NODB_dom"/>
</dbReference>
<comment type="caution">
    <text evidence="2">The sequence shown here is derived from an EMBL/GenBank/DDBJ whole genome shotgun (WGS) entry which is preliminary data.</text>
</comment>
<dbReference type="AlphaFoldDB" id="A0A4Q9DTS8"/>
<dbReference type="InterPro" id="IPR011330">
    <property type="entry name" value="Glyco_hydro/deAcase_b/a-brl"/>
</dbReference>
<dbReference type="GO" id="GO:0016020">
    <property type="term" value="C:membrane"/>
    <property type="evidence" value="ECO:0007669"/>
    <property type="project" value="TreeGrafter"/>
</dbReference>
<dbReference type="GO" id="GO:0005975">
    <property type="term" value="P:carbohydrate metabolic process"/>
    <property type="evidence" value="ECO:0007669"/>
    <property type="project" value="InterPro"/>
</dbReference>
<proteinExistence type="predicted"/>
<gene>
    <name evidence="2" type="ORF">EYB31_16685</name>
</gene>
<evidence type="ECO:0000313" key="3">
    <source>
        <dbReference type="Proteomes" id="UP000293142"/>
    </source>
</evidence>
<name>A0A4Q9DTS8_9BACL</name>
<dbReference type="PANTHER" id="PTHR10587:SF80">
    <property type="entry name" value="CHITOOLIGOSACCHARIDE DEACETYLASE"/>
    <property type="match status" value="1"/>
</dbReference>
<dbReference type="Gene3D" id="3.20.20.370">
    <property type="entry name" value="Glycoside hydrolase/deacetylase"/>
    <property type="match status" value="1"/>
</dbReference>
<sequence length="295" mass="32758">MDMPMLAAAKLEMETFRQDQDELLEKIRQEAAKRNKPAVDAKLDSVWKAIPGLNGTEVDVDKTLLLARSHPVPGEIPYVMKPIPPKISLDDLGAQPIYKGNPGKPMVGLMINVAWGNEYIPKMLEVLDKENAHATFFLDGSWLKKNVPVAKEIMSRGHEMANHAYSHKNMSELGYGSASEEMSKTQALLEKELGVKNTLFAPPSGDFNQATVRIAREQGMRTILWTLDTVDWRNPGASNILRKIEARVEPGSLILMHPTVSSSEALADMIRIIKRKGLRLGTVSEVISPERVPES</sequence>
<evidence type="ECO:0000259" key="1">
    <source>
        <dbReference type="PROSITE" id="PS51677"/>
    </source>
</evidence>
<dbReference type="CDD" id="cd10950">
    <property type="entry name" value="CE4_BsYlxY_like"/>
    <property type="match status" value="1"/>
</dbReference>
<dbReference type="Pfam" id="PF01522">
    <property type="entry name" value="Polysacc_deac_1"/>
    <property type="match status" value="1"/>
</dbReference>
<protein>
    <recommendedName>
        <fullName evidence="1">NodB homology domain-containing protein</fullName>
    </recommendedName>
</protein>
<dbReference type="InterPro" id="IPR050248">
    <property type="entry name" value="Polysacc_deacetylase_ArnD"/>
</dbReference>
<feature type="domain" description="NodB homology" evidence="1">
    <location>
        <begin position="105"/>
        <end position="281"/>
    </location>
</feature>
<organism evidence="2 3">
    <name type="scientific">Paenibacillus thalictri</name>
    <dbReference type="NCBI Taxonomy" id="2527873"/>
    <lineage>
        <taxon>Bacteria</taxon>
        <taxon>Bacillati</taxon>
        <taxon>Bacillota</taxon>
        <taxon>Bacilli</taxon>
        <taxon>Bacillales</taxon>
        <taxon>Paenibacillaceae</taxon>
        <taxon>Paenibacillus</taxon>
    </lineage>
</organism>